<sequence length="218" mass="25516">MALGWRPKRSRKPNLRLYWNEHLQDAVNAYKAKHGDTGYPYHEEDPRGPKANEYALISAVCILFLFCLGAPAYHKWRQRVEADGFQRDFANRNALRNRCSLNGWQFKMVRSAAKTKQMLNYLVERMEGIHEDNWPWIRSVIGPEIEDLRHERQLIQLTYGVHTSKILNPKDAVKLKHIIRCMHCLKDDGVHGGRPFDLHGLAMHLHAKSKRSMLRVDR</sequence>
<name>A0A9P6B762_9AGAM</name>
<keyword evidence="1" id="KW-1133">Transmembrane helix</keyword>
<evidence type="ECO:0000256" key="1">
    <source>
        <dbReference type="SAM" id="Phobius"/>
    </source>
</evidence>
<feature type="transmembrane region" description="Helical" evidence="1">
    <location>
        <begin position="54"/>
        <end position="73"/>
    </location>
</feature>
<dbReference type="AlphaFoldDB" id="A0A9P6B762"/>
<comment type="caution">
    <text evidence="2">The sequence shown here is derived from an EMBL/GenBank/DDBJ whole genome shotgun (WGS) entry which is preliminary data.</text>
</comment>
<dbReference type="EMBL" id="MU128921">
    <property type="protein sequence ID" value="KAF9518891.1"/>
    <property type="molecule type" value="Genomic_DNA"/>
</dbReference>
<reference evidence="2" key="1">
    <citation type="journal article" date="2020" name="Nat. Commun.">
        <title>Large-scale genome sequencing of mycorrhizal fungi provides insights into the early evolution of symbiotic traits.</title>
        <authorList>
            <person name="Miyauchi S."/>
            <person name="Kiss E."/>
            <person name="Kuo A."/>
            <person name="Drula E."/>
            <person name="Kohler A."/>
            <person name="Sanchez-Garcia M."/>
            <person name="Morin E."/>
            <person name="Andreopoulos B."/>
            <person name="Barry K.W."/>
            <person name="Bonito G."/>
            <person name="Buee M."/>
            <person name="Carver A."/>
            <person name="Chen C."/>
            <person name="Cichocki N."/>
            <person name="Clum A."/>
            <person name="Culley D."/>
            <person name="Crous P.W."/>
            <person name="Fauchery L."/>
            <person name="Girlanda M."/>
            <person name="Hayes R.D."/>
            <person name="Keri Z."/>
            <person name="LaButti K."/>
            <person name="Lipzen A."/>
            <person name="Lombard V."/>
            <person name="Magnuson J."/>
            <person name="Maillard F."/>
            <person name="Murat C."/>
            <person name="Nolan M."/>
            <person name="Ohm R.A."/>
            <person name="Pangilinan J."/>
            <person name="Pereira M.F."/>
            <person name="Perotto S."/>
            <person name="Peter M."/>
            <person name="Pfister S."/>
            <person name="Riley R."/>
            <person name="Sitrit Y."/>
            <person name="Stielow J.B."/>
            <person name="Szollosi G."/>
            <person name="Zifcakova L."/>
            <person name="Stursova M."/>
            <person name="Spatafora J.W."/>
            <person name="Tedersoo L."/>
            <person name="Vaario L.M."/>
            <person name="Yamada A."/>
            <person name="Yan M."/>
            <person name="Wang P."/>
            <person name="Xu J."/>
            <person name="Bruns T."/>
            <person name="Baldrian P."/>
            <person name="Vilgalys R."/>
            <person name="Dunand C."/>
            <person name="Henrissat B."/>
            <person name="Grigoriev I.V."/>
            <person name="Hibbett D."/>
            <person name="Nagy L.G."/>
            <person name="Martin F.M."/>
        </authorList>
    </citation>
    <scope>NUCLEOTIDE SEQUENCE</scope>
    <source>
        <strain evidence="2">UP504</strain>
    </source>
</reference>
<evidence type="ECO:0000313" key="3">
    <source>
        <dbReference type="Proteomes" id="UP000886523"/>
    </source>
</evidence>
<gene>
    <name evidence="2" type="ORF">BS47DRAFT_1358532</name>
</gene>
<accession>A0A9P6B762</accession>
<evidence type="ECO:0000313" key="2">
    <source>
        <dbReference type="EMBL" id="KAF9518891.1"/>
    </source>
</evidence>
<organism evidence="2 3">
    <name type="scientific">Hydnum rufescens UP504</name>
    <dbReference type="NCBI Taxonomy" id="1448309"/>
    <lineage>
        <taxon>Eukaryota</taxon>
        <taxon>Fungi</taxon>
        <taxon>Dikarya</taxon>
        <taxon>Basidiomycota</taxon>
        <taxon>Agaricomycotina</taxon>
        <taxon>Agaricomycetes</taxon>
        <taxon>Cantharellales</taxon>
        <taxon>Hydnaceae</taxon>
        <taxon>Hydnum</taxon>
    </lineage>
</organism>
<proteinExistence type="predicted"/>
<protein>
    <submittedName>
        <fullName evidence="2">Uncharacterized protein</fullName>
    </submittedName>
</protein>
<dbReference type="Proteomes" id="UP000886523">
    <property type="component" value="Unassembled WGS sequence"/>
</dbReference>
<keyword evidence="3" id="KW-1185">Reference proteome</keyword>
<keyword evidence="1" id="KW-0812">Transmembrane</keyword>
<keyword evidence="1" id="KW-0472">Membrane</keyword>